<organism evidence="1 2">
    <name type="scientific">Haematococcus lacustris</name>
    <name type="common">Green alga</name>
    <name type="synonym">Haematococcus pluvialis</name>
    <dbReference type="NCBI Taxonomy" id="44745"/>
    <lineage>
        <taxon>Eukaryota</taxon>
        <taxon>Viridiplantae</taxon>
        <taxon>Chlorophyta</taxon>
        <taxon>core chlorophytes</taxon>
        <taxon>Chlorophyceae</taxon>
        <taxon>CS clade</taxon>
        <taxon>Chlamydomonadales</taxon>
        <taxon>Haematococcaceae</taxon>
        <taxon>Haematococcus</taxon>
    </lineage>
</organism>
<comment type="caution">
    <text evidence="1">The sequence shown here is derived from an EMBL/GenBank/DDBJ whole genome shotgun (WGS) entry which is preliminary data.</text>
</comment>
<evidence type="ECO:0000313" key="1">
    <source>
        <dbReference type="EMBL" id="GFH30288.1"/>
    </source>
</evidence>
<protein>
    <submittedName>
        <fullName evidence="1">Uncharacterized protein</fullName>
    </submittedName>
</protein>
<gene>
    <name evidence="1" type="ORF">HaLaN_29110</name>
</gene>
<dbReference type="EMBL" id="BLLF01004813">
    <property type="protein sequence ID" value="GFH30288.1"/>
    <property type="molecule type" value="Genomic_DNA"/>
</dbReference>
<sequence>MVMGPPPS</sequence>
<keyword evidence="2" id="KW-1185">Reference proteome</keyword>
<name>A0A6A0AC77_HAELA</name>
<proteinExistence type="predicted"/>
<reference evidence="1 2" key="1">
    <citation type="submission" date="2020-02" db="EMBL/GenBank/DDBJ databases">
        <title>Draft genome sequence of Haematococcus lacustris strain NIES-144.</title>
        <authorList>
            <person name="Morimoto D."/>
            <person name="Nakagawa S."/>
            <person name="Yoshida T."/>
            <person name="Sawayama S."/>
        </authorList>
    </citation>
    <scope>NUCLEOTIDE SEQUENCE [LARGE SCALE GENOMIC DNA]</scope>
    <source>
        <strain evidence="1 2">NIES-144</strain>
    </source>
</reference>
<evidence type="ECO:0000313" key="2">
    <source>
        <dbReference type="Proteomes" id="UP000485058"/>
    </source>
</evidence>
<accession>A0A6A0AC77</accession>
<dbReference type="Proteomes" id="UP000485058">
    <property type="component" value="Unassembled WGS sequence"/>
</dbReference>